<name>A0A0E9QTA0_ANGAN</name>
<evidence type="ECO:0000313" key="1">
    <source>
        <dbReference type="EMBL" id="JAH20196.1"/>
    </source>
</evidence>
<reference evidence="1" key="1">
    <citation type="submission" date="2014-11" db="EMBL/GenBank/DDBJ databases">
        <authorList>
            <person name="Amaro Gonzalez C."/>
        </authorList>
    </citation>
    <scope>NUCLEOTIDE SEQUENCE</scope>
</reference>
<organism evidence="1">
    <name type="scientific">Anguilla anguilla</name>
    <name type="common">European freshwater eel</name>
    <name type="synonym">Muraena anguilla</name>
    <dbReference type="NCBI Taxonomy" id="7936"/>
    <lineage>
        <taxon>Eukaryota</taxon>
        <taxon>Metazoa</taxon>
        <taxon>Chordata</taxon>
        <taxon>Craniata</taxon>
        <taxon>Vertebrata</taxon>
        <taxon>Euteleostomi</taxon>
        <taxon>Actinopterygii</taxon>
        <taxon>Neopterygii</taxon>
        <taxon>Teleostei</taxon>
        <taxon>Anguilliformes</taxon>
        <taxon>Anguillidae</taxon>
        <taxon>Anguilla</taxon>
    </lineage>
</organism>
<accession>A0A0E9QTA0</accession>
<reference evidence="1" key="2">
    <citation type="journal article" date="2015" name="Fish Shellfish Immunol.">
        <title>Early steps in the European eel (Anguilla anguilla)-Vibrio vulnificus interaction in the gills: Role of the RtxA13 toxin.</title>
        <authorList>
            <person name="Callol A."/>
            <person name="Pajuelo D."/>
            <person name="Ebbesson L."/>
            <person name="Teles M."/>
            <person name="MacKenzie S."/>
            <person name="Amaro C."/>
        </authorList>
    </citation>
    <scope>NUCLEOTIDE SEQUENCE</scope>
</reference>
<sequence length="52" mass="5549">MLEVVKRLPSSMALSSPVHPEELSIFSETCGPRASSSLSRCGPSAQKTIAFQ</sequence>
<dbReference type="EMBL" id="GBXM01088381">
    <property type="protein sequence ID" value="JAH20196.1"/>
    <property type="molecule type" value="Transcribed_RNA"/>
</dbReference>
<protein>
    <submittedName>
        <fullName evidence="1">Uncharacterized protein</fullName>
    </submittedName>
</protein>
<dbReference type="AlphaFoldDB" id="A0A0E9QTA0"/>
<dbReference type="EMBL" id="GBXM01099232">
    <property type="protein sequence ID" value="JAH09345.1"/>
    <property type="molecule type" value="Transcribed_RNA"/>
</dbReference>
<proteinExistence type="predicted"/>